<dbReference type="GO" id="GO:0015344">
    <property type="term" value="F:siderophore uptake transmembrane transporter activity"/>
    <property type="evidence" value="ECO:0007669"/>
    <property type="project" value="TreeGrafter"/>
</dbReference>
<keyword evidence="8 13" id="KW-0798">TonB box</keyword>
<dbReference type="InterPro" id="IPR039426">
    <property type="entry name" value="TonB-dep_rcpt-like"/>
</dbReference>
<feature type="domain" description="TonB-dependent receptor plug" evidence="16">
    <location>
        <begin position="126"/>
        <end position="233"/>
    </location>
</feature>
<keyword evidence="3 12" id="KW-0813">Transport</keyword>
<dbReference type="GO" id="GO:0009279">
    <property type="term" value="C:cell outer membrane"/>
    <property type="evidence" value="ECO:0007669"/>
    <property type="project" value="UniProtKB-SubCell"/>
</dbReference>
<dbReference type="SUPFAM" id="SSF56935">
    <property type="entry name" value="Porins"/>
    <property type="match status" value="1"/>
</dbReference>
<feature type="domain" description="TonB-dependent receptor-like beta-barrel" evidence="15">
    <location>
        <begin position="344"/>
        <end position="700"/>
    </location>
</feature>
<name>A0A437JUT8_9BURK</name>
<dbReference type="PROSITE" id="PS52016">
    <property type="entry name" value="TONB_DEPENDENT_REC_3"/>
    <property type="match status" value="1"/>
</dbReference>
<comment type="caution">
    <text evidence="17">The sequence shown here is derived from an EMBL/GenBank/DDBJ whole genome shotgun (WGS) entry which is preliminary data.</text>
</comment>
<dbReference type="InterPro" id="IPR000531">
    <property type="entry name" value="Beta-barrel_TonB"/>
</dbReference>
<dbReference type="InterPro" id="IPR037066">
    <property type="entry name" value="Plug_dom_sf"/>
</dbReference>
<evidence type="ECO:0000256" key="9">
    <source>
        <dbReference type="ARBA" id="ARBA00023136"/>
    </source>
</evidence>
<evidence type="ECO:0000256" key="10">
    <source>
        <dbReference type="ARBA" id="ARBA00023170"/>
    </source>
</evidence>
<dbReference type="GO" id="GO:0044718">
    <property type="term" value="P:siderophore transmembrane transport"/>
    <property type="evidence" value="ECO:0007669"/>
    <property type="project" value="TreeGrafter"/>
</dbReference>
<evidence type="ECO:0000313" key="18">
    <source>
        <dbReference type="Proteomes" id="UP000288178"/>
    </source>
</evidence>
<proteinExistence type="inferred from homology"/>
<dbReference type="PANTHER" id="PTHR30069">
    <property type="entry name" value="TONB-DEPENDENT OUTER MEMBRANE RECEPTOR"/>
    <property type="match status" value="1"/>
</dbReference>
<dbReference type="Gene3D" id="2.40.170.20">
    <property type="entry name" value="TonB-dependent receptor, beta-barrel domain"/>
    <property type="match status" value="1"/>
</dbReference>
<evidence type="ECO:0000256" key="8">
    <source>
        <dbReference type="ARBA" id="ARBA00023077"/>
    </source>
</evidence>
<comment type="similarity">
    <text evidence="2 12 13">Belongs to the TonB-dependent receptor family.</text>
</comment>
<keyword evidence="9 12" id="KW-0472">Membrane</keyword>
<keyword evidence="6" id="KW-0732">Signal</keyword>
<evidence type="ECO:0000256" key="1">
    <source>
        <dbReference type="ARBA" id="ARBA00004571"/>
    </source>
</evidence>
<feature type="region of interest" description="Disordered" evidence="14">
    <location>
        <begin position="22"/>
        <end position="57"/>
    </location>
</feature>
<evidence type="ECO:0000256" key="3">
    <source>
        <dbReference type="ARBA" id="ARBA00022448"/>
    </source>
</evidence>
<dbReference type="PANTHER" id="PTHR30069:SF53">
    <property type="entry name" value="COLICIN I RECEPTOR-RELATED"/>
    <property type="match status" value="1"/>
</dbReference>
<keyword evidence="5 12" id="KW-0812">Transmembrane</keyword>
<evidence type="ECO:0000256" key="5">
    <source>
        <dbReference type="ARBA" id="ARBA00022692"/>
    </source>
</evidence>
<evidence type="ECO:0000256" key="14">
    <source>
        <dbReference type="SAM" id="MobiDB-lite"/>
    </source>
</evidence>
<evidence type="ECO:0000256" key="2">
    <source>
        <dbReference type="ARBA" id="ARBA00009810"/>
    </source>
</evidence>
<evidence type="ECO:0000256" key="13">
    <source>
        <dbReference type="RuleBase" id="RU003357"/>
    </source>
</evidence>
<dbReference type="InterPro" id="IPR012910">
    <property type="entry name" value="Plug_dom"/>
</dbReference>
<dbReference type="Proteomes" id="UP000288178">
    <property type="component" value="Unassembled WGS sequence"/>
</dbReference>
<evidence type="ECO:0000256" key="7">
    <source>
        <dbReference type="ARBA" id="ARBA00023065"/>
    </source>
</evidence>
<dbReference type="Pfam" id="PF07715">
    <property type="entry name" value="Plug"/>
    <property type="match status" value="1"/>
</dbReference>
<gene>
    <name evidence="17" type="ORF">ENE75_14465</name>
</gene>
<keyword evidence="11 12" id="KW-0998">Cell outer membrane</keyword>
<evidence type="ECO:0000259" key="15">
    <source>
        <dbReference type="Pfam" id="PF00593"/>
    </source>
</evidence>
<keyword evidence="18" id="KW-1185">Reference proteome</keyword>
<dbReference type="EMBL" id="SACT01000004">
    <property type="protein sequence ID" value="RVT50994.1"/>
    <property type="molecule type" value="Genomic_DNA"/>
</dbReference>
<reference evidence="17 18" key="1">
    <citation type="submission" date="2019-01" db="EMBL/GenBank/DDBJ databases">
        <authorList>
            <person name="Chen W.-M."/>
        </authorList>
    </citation>
    <scope>NUCLEOTIDE SEQUENCE [LARGE SCALE GENOMIC DNA]</scope>
    <source>
        <strain evidence="17 18">ICH-3</strain>
    </source>
</reference>
<evidence type="ECO:0000313" key="17">
    <source>
        <dbReference type="EMBL" id="RVT50994.1"/>
    </source>
</evidence>
<comment type="subcellular location">
    <subcellularLocation>
        <location evidence="1 12">Cell outer membrane</location>
        <topology evidence="1 12">Multi-pass membrane protein</topology>
    </subcellularLocation>
</comment>
<organism evidence="17 18">
    <name type="scientific">Rubrivivax albus</name>
    <dbReference type="NCBI Taxonomy" id="2499835"/>
    <lineage>
        <taxon>Bacteria</taxon>
        <taxon>Pseudomonadati</taxon>
        <taxon>Pseudomonadota</taxon>
        <taxon>Betaproteobacteria</taxon>
        <taxon>Burkholderiales</taxon>
        <taxon>Sphaerotilaceae</taxon>
        <taxon>Rubrivivax</taxon>
    </lineage>
</organism>
<dbReference type="AlphaFoldDB" id="A0A437JUT8"/>
<keyword evidence="4 12" id="KW-1134">Transmembrane beta strand</keyword>
<sequence>MTESMAAMLSRQPAAFLELVQGPQRRPGKGRRLDAPQSPAAQAVDRAQRRTSSRTGGACRRNLRGIEIHVPEHTMNPRPPFPRRLVHLACVPGLALLCAGTALAQQTAEPQTVVVTATRHAMLALDAPAAMSVVTRQEIEARGADDVLEAVRGETGVSLQGRSIGGRKVISLRGMDPKHTLFLVDGRRVAPSDGVVGHSDFQFDWIPVDDIERIEIVRGPLSVLYGSEALGGVVHVITRQAGDRWRVAARAEGSVASGDRGGDGHRAAVSVDGPLAPGLGLRAGLATGRRDAVASPADAQVSELEGHDKTDGWLGLAWRASRAHRVALDLHAGEETRTADARERSGARRYHVSDNLIARAMASLAWDAEWDERGDTTTQLRTYGTRLDVENRRTGGVAINAPQTLRDRVLEGLVRHDAGAHVLIAGFEARNETLEDPGMPDGRSLARHRALFVQDEWRVIDGARPLDLTLGLRHDDHHLFGRETSPRLYVTWRTAPGWTLKGGFSHGFKAPNLKQIVPGGRPEGPNTVLGNPDLKPETSDAVEAGFAFERQGLELQAMLFSQRVHDLIELELVAPGPVPGVGTYVYQNVARARLRGLELGAAMPLGAGFSAQASTTWLDATDADGERLTYRPRLSMGARLDWSHGPWQAGLRVDHASGTLLPSATRGAPDVAVADLTQWGAYVQRQLGPGLTLALRVHNLTNLRPADKSARYTHAEAPRTVSLALRGAW</sequence>
<dbReference type="Pfam" id="PF00593">
    <property type="entry name" value="TonB_dep_Rec_b-barrel"/>
    <property type="match status" value="1"/>
</dbReference>
<dbReference type="CDD" id="cd01347">
    <property type="entry name" value="ligand_gated_channel"/>
    <property type="match status" value="1"/>
</dbReference>
<evidence type="ECO:0000256" key="11">
    <source>
        <dbReference type="ARBA" id="ARBA00023237"/>
    </source>
</evidence>
<keyword evidence="7" id="KW-0406">Ion transport</keyword>
<evidence type="ECO:0000256" key="12">
    <source>
        <dbReference type="PROSITE-ProRule" id="PRU01360"/>
    </source>
</evidence>
<evidence type="ECO:0000259" key="16">
    <source>
        <dbReference type="Pfam" id="PF07715"/>
    </source>
</evidence>
<evidence type="ECO:0000256" key="6">
    <source>
        <dbReference type="ARBA" id="ARBA00022729"/>
    </source>
</evidence>
<protein>
    <submittedName>
        <fullName evidence="17">TonB-dependent receptor</fullName>
    </submittedName>
</protein>
<dbReference type="InterPro" id="IPR036942">
    <property type="entry name" value="Beta-barrel_TonB_sf"/>
</dbReference>
<dbReference type="Gene3D" id="2.170.130.10">
    <property type="entry name" value="TonB-dependent receptor, plug domain"/>
    <property type="match status" value="1"/>
</dbReference>
<accession>A0A437JUT8</accession>
<evidence type="ECO:0000256" key="4">
    <source>
        <dbReference type="ARBA" id="ARBA00022452"/>
    </source>
</evidence>
<keyword evidence="10 17" id="KW-0675">Receptor</keyword>